<dbReference type="Pfam" id="PF04932">
    <property type="entry name" value="Wzy_C"/>
    <property type="match status" value="1"/>
</dbReference>
<keyword evidence="8" id="KW-1185">Reference proteome</keyword>
<evidence type="ECO:0000256" key="1">
    <source>
        <dbReference type="ARBA" id="ARBA00004141"/>
    </source>
</evidence>
<feature type="transmembrane region" description="Helical" evidence="5">
    <location>
        <begin position="357"/>
        <end position="374"/>
    </location>
</feature>
<evidence type="ECO:0000313" key="7">
    <source>
        <dbReference type="EMBL" id="MFD2694101.1"/>
    </source>
</evidence>
<gene>
    <name evidence="7" type="ORF">ACFSUE_10750</name>
</gene>
<accession>A0ABW5S2X6</accession>
<dbReference type="GO" id="GO:0016874">
    <property type="term" value="F:ligase activity"/>
    <property type="evidence" value="ECO:0007669"/>
    <property type="project" value="UniProtKB-KW"/>
</dbReference>
<sequence length="448" mass="52507">MAKLIIGLFIELIIFLTLNKKIFYKEEDQYKNLIVFLLMCFFNFHISLHYSQTIVGVKNTFYVPSIFLAIVALFTSVVKRKSFHFRYEYVFLLLIAAHFIYSLVVFPVLDKAHYFYMVILLLSISMIILIYQSIKIYKFDKLLYYTNYLAIANGILAILQFITGKMLVLGSFNQSIFYYEGLTTVKRAVGIGMTNNAAGNLGAILFAVVLYNLLKNKDLTSLFSLIFTLLFSFLTLTRIGYVAIFVELVLIVVTTRIKYIKMFLKKKWSVIGLTLFLIVSLLVTWNKINYYLFQSRGDTLTSRFIQYRRVLGDVVSHNFWLGVGEARYQYYLYANKGIHDLVIHSQYLNVLAEQGCIIFIIFVFGNFYIIVYILRQEKSKLLKAFSLSLFIGNFICINFNPNQYYYINNIFYYFYIFGEYYKLQQRDANESKKTLAHDLEQYKNSTRG</sequence>
<feature type="transmembrane region" description="Helical" evidence="5">
    <location>
        <begin position="143"/>
        <end position="162"/>
    </location>
</feature>
<evidence type="ECO:0000256" key="3">
    <source>
        <dbReference type="ARBA" id="ARBA00022989"/>
    </source>
</evidence>
<feature type="transmembrane region" description="Helical" evidence="5">
    <location>
        <begin position="197"/>
        <end position="214"/>
    </location>
</feature>
<dbReference type="Proteomes" id="UP001597399">
    <property type="component" value="Unassembled WGS sequence"/>
</dbReference>
<evidence type="ECO:0000256" key="5">
    <source>
        <dbReference type="SAM" id="Phobius"/>
    </source>
</evidence>
<feature type="transmembrane region" description="Helical" evidence="5">
    <location>
        <begin position="381"/>
        <end position="400"/>
    </location>
</feature>
<feature type="transmembrane region" description="Helical" evidence="5">
    <location>
        <begin position="30"/>
        <end position="48"/>
    </location>
</feature>
<proteinExistence type="predicted"/>
<dbReference type="PANTHER" id="PTHR37422:SF17">
    <property type="entry name" value="O-ANTIGEN LIGASE"/>
    <property type="match status" value="1"/>
</dbReference>
<comment type="subcellular location">
    <subcellularLocation>
        <location evidence="1">Membrane</location>
        <topology evidence="1">Multi-pass membrane protein</topology>
    </subcellularLocation>
</comment>
<evidence type="ECO:0000256" key="2">
    <source>
        <dbReference type="ARBA" id="ARBA00022692"/>
    </source>
</evidence>
<dbReference type="InterPro" id="IPR007016">
    <property type="entry name" value="O-antigen_ligase-rel_domated"/>
</dbReference>
<protein>
    <submittedName>
        <fullName evidence="7">O-antigen ligase family protein</fullName>
    </submittedName>
</protein>
<reference evidence="8" key="1">
    <citation type="journal article" date="2019" name="Int. J. Syst. Evol. Microbiol.">
        <title>The Global Catalogue of Microorganisms (GCM) 10K type strain sequencing project: providing services to taxonomists for standard genome sequencing and annotation.</title>
        <authorList>
            <consortium name="The Broad Institute Genomics Platform"/>
            <consortium name="The Broad Institute Genome Sequencing Center for Infectious Disease"/>
            <person name="Wu L."/>
            <person name="Ma J."/>
        </authorList>
    </citation>
    <scope>NUCLEOTIDE SEQUENCE [LARGE SCALE GENOMIC DNA]</scope>
    <source>
        <strain evidence="8">TISTR 2466</strain>
    </source>
</reference>
<keyword evidence="4 5" id="KW-0472">Membrane</keyword>
<dbReference type="InterPro" id="IPR051533">
    <property type="entry name" value="WaaL-like"/>
</dbReference>
<keyword evidence="7" id="KW-0436">Ligase</keyword>
<feature type="transmembrane region" description="Helical" evidence="5">
    <location>
        <begin position="219"/>
        <end position="236"/>
    </location>
</feature>
<evidence type="ECO:0000256" key="4">
    <source>
        <dbReference type="ARBA" id="ARBA00023136"/>
    </source>
</evidence>
<feature type="transmembrane region" description="Helical" evidence="5">
    <location>
        <begin position="90"/>
        <end position="108"/>
    </location>
</feature>
<dbReference type="RefSeq" id="WP_253057662.1">
    <property type="nucleotide sequence ID" value="NZ_JAMXWM010000001.1"/>
</dbReference>
<organism evidence="7 8">
    <name type="scientific">Sporolactobacillus shoreicorticis</name>
    <dbReference type="NCBI Taxonomy" id="1923877"/>
    <lineage>
        <taxon>Bacteria</taxon>
        <taxon>Bacillati</taxon>
        <taxon>Bacillota</taxon>
        <taxon>Bacilli</taxon>
        <taxon>Bacillales</taxon>
        <taxon>Sporolactobacillaceae</taxon>
        <taxon>Sporolactobacillus</taxon>
    </lineage>
</organism>
<keyword evidence="2 5" id="KW-0812">Transmembrane</keyword>
<name>A0ABW5S2X6_9BACL</name>
<comment type="caution">
    <text evidence="7">The sequence shown here is derived from an EMBL/GenBank/DDBJ whole genome shotgun (WGS) entry which is preliminary data.</text>
</comment>
<feature type="transmembrane region" description="Helical" evidence="5">
    <location>
        <begin position="114"/>
        <end position="131"/>
    </location>
</feature>
<keyword evidence="3 5" id="KW-1133">Transmembrane helix</keyword>
<dbReference type="EMBL" id="JBHUMQ010000026">
    <property type="protein sequence ID" value="MFD2694101.1"/>
    <property type="molecule type" value="Genomic_DNA"/>
</dbReference>
<feature type="transmembrane region" description="Helical" evidence="5">
    <location>
        <begin position="268"/>
        <end position="285"/>
    </location>
</feature>
<feature type="transmembrane region" description="Helical" evidence="5">
    <location>
        <begin position="6"/>
        <end position="23"/>
    </location>
</feature>
<feature type="domain" description="O-antigen ligase-related" evidence="6">
    <location>
        <begin position="224"/>
        <end position="363"/>
    </location>
</feature>
<feature type="transmembrane region" description="Helical" evidence="5">
    <location>
        <begin position="60"/>
        <end position="78"/>
    </location>
</feature>
<dbReference type="PANTHER" id="PTHR37422">
    <property type="entry name" value="TEICHURONIC ACID BIOSYNTHESIS PROTEIN TUAE"/>
    <property type="match status" value="1"/>
</dbReference>
<evidence type="ECO:0000259" key="6">
    <source>
        <dbReference type="Pfam" id="PF04932"/>
    </source>
</evidence>
<evidence type="ECO:0000313" key="8">
    <source>
        <dbReference type="Proteomes" id="UP001597399"/>
    </source>
</evidence>